<dbReference type="CDD" id="cd02503">
    <property type="entry name" value="MobA"/>
    <property type="match status" value="1"/>
</dbReference>
<evidence type="ECO:0000256" key="7">
    <source>
        <dbReference type="ARBA" id="ARBA00023150"/>
    </source>
</evidence>
<evidence type="ECO:0000256" key="2">
    <source>
        <dbReference type="ARBA" id="ARBA00022679"/>
    </source>
</evidence>
<proteinExistence type="predicted"/>
<keyword evidence="10" id="KW-0548">Nucleotidyltransferase</keyword>
<dbReference type="InterPro" id="IPR013482">
    <property type="entry name" value="Molybde_CF_guanTrfase"/>
</dbReference>
<dbReference type="PANTHER" id="PTHR19136">
    <property type="entry name" value="MOLYBDENUM COFACTOR GUANYLYLTRANSFERASE"/>
    <property type="match status" value="1"/>
</dbReference>
<keyword evidence="5" id="KW-0460">Magnesium</keyword>
<evidence type="ECO:0000256" key="6">
    <source>
        <dbReference type="ARBA" id="ARBA00023134"/>
    </source>
</evidence>
<evidence type="ECO:0000256" key="5">
    <source>
        <dbReference type="ARBA" id="ARBA00022842"/>
    </source>
</evidence>
<dbReference type="InterPro" id="IPR025877">
    <property type="entry name" value="MobA-like_NTP_Trfase"/>
</dbReference>
<dbReference type="Gene3D" id="3.90.550.10">
    <property type="entry name" value="Spore Coat Polysaccharide Biosynthesis Protein SpsA, Chain A"/>
    <property type="match status" value="1"/>
</dbReference>
<dbReference type="SUPFAM" id="SSF53448">
    <property type="entry name" value="Nucleotide-diphospho-sugar transferases"/>
    <property type="match status" value="1"/>
</dbReference>
<evidence type="ECO:0000313" key="11">
    <source>
        <dbReference type="Proteomes" id="UP001597497"/>
    </source>
</evidence>
<evidence type="ECO:0000256" key="4">
    <source>
        <dbReference type="ARBA" id="ARBA00022741"/>
    </source>
</evidence>
<evidence type="ECO:0000256" key="3">
    <source>
        <dbReference type="ARBA" id="ARBA00022723"/>
    </source>
</evidence>
<keyword evidence="6" id="KW-0342">GTP-binding</keyword>
<name>A0ABW5R5T7_9BACL</name>
<accession>A0ABW5R5T7</accession>
<organism evidence="10 11">
    <name type="scientific">Marinicrinis sediminis</name>
    <dbReference type="NCBI Taxonomy" id="1652465"/>
    <lineage>
        <taxon>Bacteria</taxon>
        <taxon>Bacillati</taxon>
        <taxon>Bacillota</taxon>
        <taxon>Bacilli</taxon>
        <taxon>Bacillales</taxon>
        <taxon>Paenibacillaceae</taxon>
    </lineage>
</organism>
<keyword evidence="11" id="KW-1185">Reference proteome</keyword>
<evidence type="ECO:0000256" key="1">
    <source>
        <dbReference type="ARBA" id="ARBA00022490"/>
    </source>
</evidence>
<dbReference type="PANTHER" id="PTHR19136:SF81">
    <property type="entry name" value="MOLYBDENUM COFACTOR GUANYLYLTRANSFERASE"/>
    <property type="match status" value="1"/>
</dbReference>
<dbReference type="RefSeq" id="WP_379927703.1">
    <property type="nucleotide sequence ID" value="NZ_JBHUMM010000002.1"/>
</dbReference>
<evidence type="ECO:0000256" key="8">
    <source>
        <dbReference type="SAM" id="MobiDB-lite"/>
    </source>
</evidence>
<dbReference type="GO" id="GO:0061603">
    <property type="term" value="F:molybdenum cofactor guanylyltransferase activity"/>
    <property type="evidence" value="ECO:0007669"/>
    <property type="project" value="UniProtKB-EC"/>
</dbReference>
<keyword evidence="7" id="KW-0501">Molybdenum cofactor biosynthesis</keyword>
<dbReference type="Pfam" id="PF12804">
    <property type="entry name" value="NTP_transf_3"/>
    <property type="match status" value="1"/>
</dbReference>
<gene>
    <name evidence="10" type="ORF">ACFSUC_01790</name>
</gene>
<keyword evidence="2 10" id="KW-0808">Transferase</keyword>
<feature type="compositionally biased region" description="Basic and acidic residues" evidence="8">
    <location>
        <begin position="231"/>
        <end position="240"/>
    </location>
</feature>
<dbReference type="EC" id="2.7.7.77" evidence="10"/>
<dbReference type="EMBL" id="JBHUMM010000002">
    <property type="protein sequence ID" value="MFD2670336.1"/>
    <property type="molecule type" value="Genomic_DNA"/>
</dbReference>
<reference evidence="11" key="1">
    <citation type="journal article" date="2019" name="Int. J. Syst. Evol. Microbiol.">
        <title>The Global Catalogue of Microorganisms (GCM) 10K type strain sequencing project: providing services to taxonomists for standard genome sequencing and annotation.</title>
        <authorList>
            <consortium name="The Broad Institute Genomics Platform"/>
            <consortium name="The Broad Institute Genome Sequencing Center for Infectious Disease"/>
            <person name="Wu L."/>
            <person name="Ma J."/>
        </authorList>
    </citation>
    <scope>NUCLEOTIDE SEQUENCE [LARGE SCALE GENOMIC DNA]</scope>
    <source>
        <strain evidence="11">KCTC 33676</strain>
    </source>
</reference>
<dbReference type="Proteomes" id="UP001597497">
    <property type="component" value="Unassembled WGS sequence"/>
</dbReference>
<feature type="domain" description="MobA-like NTP transferase" evidence="9">
    <location>
        <begin position="9"/>
        <end position="180"/>
    </location>
</feature>
<keyword evidence="3" id="KW-0479">Metal-binding</keyword>
<comment type="caution">
    <text evidence="10">The sequence shown here is derived from an EMBL/GenBank/DDBJ whole genome shotgun (WGS) entry which is preliminary data.</text>
</comment>
<keyword evidence="1" id="KW-0963">Cytoplasm</keyword>
<sequence length="252" mass="28648">MSEFAATVILTAGGQSRRMGTCKAFLPFQGVPLIEHQLQTCLSVATQVVIVASSRHFAAVQDIIGRQEPIHHSCSHVPAVSAVTDHPSFSGEGPLAGLFTGLFHIHYRTNQIPFPGVFFLGCDLPFIDTDFLHHFHNYVRQDQADGGEYDAYIPFWNGQPQPLSSWLTLSSSTLLPYLQRGIRSWKNLIPLLRVHCIAEKVWRTWSRWPQPFLNLNTPRDYANALRMNQMQRDRPPESERRIHHASPQNDDR</sequence>
<feature type="region of interest" description="Disordered" evidence="8">
    <location>
        <begin position="229"/>
        <end position="252"/>
    </location>
</feature>
<protein>
    <submittedName>
        <fullName evidence="10">Molybdenum cofactor guanylyltransferase</fullName>
        <ecNumber evidence="10">2.7.7.77</ecNumber>
    </submittedName>
</protein>
<evidence type="ECO:0000259" key="9">
    <source>
        <dbReference type="Pfam" id="PF12804"/>
    </source>
</evidence>
<keyword evidence="4" id="KW-0547">Nucleotide-binding</keyword>
<evidence type="ECO:0000313" key="10">
    <source>
        <dbReference type="EMBL" id="MFD2670336.1"/>
    </source>
</evidence>
<dbReference type="InterPro" id="IPR029044">
    <property type="entry name" value="Nucleotide-diphossugar_trans"/>
</dbReference>